<evidence type="ECO:0000313" key="4">
    <source>
        <dbReference type="EMBL" id="MBC1305997.1"/>
    </source>
</evidence>
<feature type="domain" description="TauD/TfdA-like" evidence="3">
    <location>
        <begin position="501"/>
        <end position="789"/>
    </location>
</feature>
<evidence type="ECO:0000313" key="5">
    <source>
        <dbReference type="Proteomes" id="UP000570851"/>
    </source>
</evidence>
<reference evidence="4 5" key="1">
    <citation type="submission" date="2019-11" db="EMBL/GenBank/DDBJ databases">
        <title>Comparison of genomes from free-living endosymbiotic cyanobacteria isolated from Azolla.</title>
        <authorList>
            <person name="Thiel T."/>
            <person name="Pratte B."/>
        </authorList>
    </citation>
    <scope>NUCLEOTIDE SEQUENCE [LARGE SCALE GENOMIC DNA]</scope>
    <source>
        <strain evidence="4 5">N2B</strain>
        <plasmid evidence="4">pN2B-C</plasmid>
    </source>
</reference>
<gene>
    <name evidence="4" type="ORF">GNE12_29430</name>
</gene>
<dbReference type="PANTHER" id="PTHR45398:SF1">
    <property type="entry name" value="ENZYME, PUTATIVE (JCVI)-RELATED"/>
    <property type="match status" value="1"/>
</dbReference>
<dbReference type="InterPro" id="IPR003819">
    <property type="entry name" value="TauD/TfdA-like"/>
</dbReference>
<dbReference type="InterPro" id="IPR023213">
    <property type="entry name" value="CAT-like_dom_sf"/>
</dbReference>
<sequence>MEAENIVDIYTLSPTQQGILFHVLSAPDSGVYFSQTTCILQGNLNLLAFEQAWQEVVNRHSALRTGFVWEGLEKPVQIVYREVKLEIAKYDWCELDIANQQAHLQDYCLADKMHGFDLAKPPLIRLTIIKIAAESYQFVWTSHHLVLDGWSGVILQKEVFAFYENFCNGKQLDIATNPPFRDYITWLKQQDISQTETFWRQTLQGFTTPTPLYKNIKNQINQPAYYQHQTIYLSASDTASINNFARKYHLTASNLVLGAWALLLSYYSGNQDVLIGKVMSGRPVGMTGVESTVGIFVNTLPARVQVSPEDSLLTWLQSIQSQQIQLHEYEYTPLVQIQSWSDVPPGVALFDSLLIFQNTFLDVLQAEIGSLTISKIHTEDSTNYPLTINVIPGIELCLKASYDVRCFHENKINRILENFRYLLVNMVNAPILKINELINKIQAYEKKQKNQELQESQKINFQKLATIKPQTFRLSFGSLVKINYLFPDKPIPIVIQPLEDNLDLVTWSQNNLDFIEQKLLKHGAILFRDFKISSTSIFEKFMRVISPELLEYRERSTPRTDLGGNIYTSTEYPAHEHIALHNEFSYAYTWPLKICFYCAETAVYGGETPIADCRQFLAKINPKIKDKFIEKQVMYVRNYGNGIDLSWQEAFQTNDKSVVEDYCRQAPMEFEWLDENRLRTRQIRPSVAIHPKTQEMVWFNQAHLFHISNLDLEVREALLELFKESDIPRNTYYGDGSPIETSVLDEIREVYQQVSVKFPWQKGDVLLLDNMLVAHGRNPFVGKRKILVAMGEAFTQEH</sequence>
<dbReference type="SUPFAM" id="SSF51197">
    <property type="entry name" value="Clavaminate synthase-like"/>
    <property type="match status" value="1"/>
</dbReference>
<keyword evidence="5" id="KW-1185">Reference proteome</keyword>
<dbReference type="Gene3D" id="3.30.559.10">
    <property type="entry name" value="Chloramphenicol acetyltransferase-like domain"/>
    <property type="match status" value="1"/>
</dbReference>
<accession>A0ABR6SI08</accession>
<dbReference type="Gene3D" id="3.30.559.30">
    <property type="entry name" value="Nonribosomal peptide synthetase, condensation domain"/>
    <property type="match status" value="1"/>
</dbReference>
<dbReference type="PANTHER" id="PTHR45398">
    <property type="match status" value="1"/>
</dbReference>
<name>A0ABR6SI08_ANAVA</name>
<evidence type="ECO:0000256" key="1">
    <source>
        <dbReference type="ARBA" id="ARBA00023002"/>
    </source>
</evidence>
<dbReference type="InterPro" id="IPR001242">
    <property type="entry name" value="Condensation_dom"/>
</dbReference>
<proteinExistence type="predicted"/>
<comment type="caution">
    <text evidence="4">The sequence shown here is derived from an EMBL/GenBank/DDBJ whole genome shotgun (WGS) entry which is preliminary data.</text>
</comment>
<keyword evidence="4" id="KW-0223">Dioxygenase</keyword>
<dbReference type="Proteomes" id="UP000570851">
    <property type="component" value="Unassembled WGS sequence"/>
</dbReference>
<dbReference type="CDD" id="cd19543">
    <property type="entry name" value="DCL_NRPS"/>
    <property type="match status" value="1"/>
</dbReference>
<keyword evidence="1" id="KW-0560">Oxidoreductase</keyword>
<evidence type="ECO:0000259" key="3">
    <source>
        <dbReference type="Pfam" id="PF02668"/>
    </source>
</evidence>
<dbReference type="EMBL" id="JACKZP010000306">
    <property type="protein sequence ID" value="MBC1305997.1"/>
    <property type="molecule type" value="Genomic_DNA"/>
</dbReference>
<dbReference type="SUPFAM" id="SSF52777">
    <property type="entry name" value="CoA-dependent acyltransferases"/>
    <property type="match status" value="2"/>
</dbReference>
<geneLocation type="plasmid" evidence="4">
    <name>pN2B-C</name>
</geneLocation>
<dbReference type="RefSeq" id="WP_011316893.1">
    <property type="nucleotide sequence ID" value="NZ_JACKZP010000306.1"/>
</dbReference>
<dbReference type="Gene3D" id="3.60.130.10">
    <property type="entry name" value="Clavaminate synthase-like"/>
    <property type="match status" value="1"/>
</dbReference>
<organism evidence="4 5">
    <name type="scientific">Trichormus variabilis N2B</name>
    <dbReference type="NCBI Taxonomy" id="2681315"/>
    <lineage>
        <taxon>Bacteria</taxon>
        <taxon>Bacillati</taxon>
        <taxon>Cyanobacteriota</taxon>
        <taxon>Cyanophyceae</taxon>
        <taxon>Nostocales</taxon>
        <taxon>Nostocaceae</taxon>
        <taxon>Trichormus</taxon>
    </lineage>
</organism>
<keyword evidence="4" id="KW-0614">Plasmid</keyword>
<dbReference type="Pfam" id="PF00668">
    <property type="entry name" value="Condensation"/>
    <property type="match status" value="1"/>
</dbReference>
<dbReference type="GeneID" id="58727442"/>
<dbReference type="InterPro" id="IPR042098">
    <property type="entry name" value="TauD-like_sf"/>
</dbReference>
<dbReference type="Pfam" id="PF02668">
    <property type="entry name" value="TauD"/>
    <property type="match status" value="1"/>
</dbReference>
<feature type="domain" description="Condensation" evidence="2">
    <location>
        <begin position="8"/>
        <end position="437"/>
    </location>
</feature>
<evidence type="ECO:0000259" key="2">
    <source>
        <dbReference type="Pfam" id="PF00668"/>
    </source>
</evidence>
<dbReference type="GO" id="GO:0051213">
    <property type="term" value="F:dioxygenase activity"/>
    <property type="evidence" value="ECO:0007669"/>
    <property type="project" value="UniProtKB-KW"/>
</dbReference>
<protein>
    <submittedName>
        <fullName evidence="4">TauD/TfdA family dioxygenase</fullName>
    </submittedName>
</protein>